<sequence>MGGESTNPIKPHYDITMSRRTRRERTRALVGEKVSALEVEDKHVGEGNEDEKRRMKLVEIFGGKQEGECKNSLGGHFTEEDQQNQLVVKHEKGIEGVSLKKMVSRCAKMWGHMIKIKGSSRNNKRVLHLTM</sequence>
<evidence type="ECO:0000313" key="1">
    <source>
        <dbReference type="EMBL" id="KAK9049625.1"/>
    </source>
</evidence>
<organism evidence="2 3">
    <name type="scientific">Deinandra increscens subsp. villosa</name>
    <dbReference type="NCBI Taxonomy" id="3103831"/>
    <lineage>
        <taxon>Eukaryota</taxon>
        <taxon>Viridiplantae</taxon>
        <taxon>Streptophyta</taxon>
        <taxon>Embryophyta</taxon>
        <taxon>Tracheophyta</taxon>
        <taxon>Spermatophyta</taxon>
        <taxon>Magnoliopsida</taxon>
        <taxon>eudicotyledons</taxon>
        <taxon>Gunneridae</taxon>
        <taxon>Pentapetalae</taxon>
        <taxon>asterids</taxon>
        <taxon>campanulids</taxon>
        <taxon>Asterales</taxon>
        <taxon>Asteraceae</taxon>
        <taxon>Asteroideae</taxon>
        <taxon>Heliantheae alliance</taxon>
        <taxon>Madieae</taxon>
        <taxon>Madiinae</taxon>
        <taxon>Deinandra</taxon>
    </lineage>
</organism>
<protein>
    <submittedName>
        <fullName evidence="2">Uncharacterized protein</fullName>
    </submittedName>
</protein>
<keyword evidence="3" id="KW-1185">Reference proteome</keyword>
<gene>
    <name evidence="2" type="ORF">SSX86_023034</name>
    <name evidence="1" type="ORF">SSX86_031406</name>
</gene>
<dbReference type="Proteomes" id="UP001408789">
    <property type="component" value="Unassembled WGS sequence"/>
</dbReference>
<comment type="caution">
    <text evidence="2">The sequence shown here is derived from an EMBL/GenBank/DDBJ whole genome shotgun (WGS) entry which is preliminary data.</text>
</comment>
<evidence type="ECO:0000313" key="2">
    <source>
        <dbReference type="EMBL" id="KAK9058194.1"/>
    </source>
</evidence>
<dbReference type="EMBL" id="JBCNJP010000023">
    <property type="protein sequence ID" value="KAK9058194.1"/>
    <property type="molecule type" value="Genomic_DNA"/>
</dbReference>
<proteinExistence type="predicted"/>
<accession>A0AAP0CRV6</accession>
<dbReference type="EMBL" id="JBCNJP010005649">
    <property type="protein sequence ID" value="KAK9049625.1"/>
    <property type="molecule type" value="Genomic_DNA"/>
</dbReference>
<evidence type="ECO:0000313" key="3">
    <source>
        <dbReference type="Proteomes" id="UP001408789"/>
    </source>
</evidence>
<dbReference type="AlphaFoldDB" id="A0AAP0CRV6"/>
<name>A0AAP0CRV6_9ASTR</name>
<reference evidence="2 3" key="1">
    <citation type="submission" date="2024-04" db="EMBL/GenBank/DDBJ databases">
        <title>The reference genome of an endangered Asteraceae, Deinandra increscens subsp. villosa, native to the Central Coast of California.</title>
        <authorList>
            <person name="Guilliams M."/>
            <person name="Hasenstab-Lehman K."/>
            <person name="Meyer R."/>
            <person name="Mcevoy S."/>
        </authorList>
    </citation>
    <scope>NUCLEOTIDE SEQUENCE [LARGE SCALE GENOMIC DNA]</scope>
    <source>
        <tissue evidence="2">Leaf</tissue>
    </source>
</reference>